<sequence length="109" mass="12267">MMYEREGDEIITGAVDALWDNIAFVVIDNEMLSDDGYTYVNAGLNGIEERWNDEAISEIVLKYGCKLQGREIVHKIFGDNIEGAIMSMIQAVTAVETYLYFMNATEGDK</sequence>
<protein>
    <submittedName>
        <fullName evidence="2">DUF1828 domain-containing protein</fullName>
    </submittedName>
</protein>
<evidence type="ECO:0000313" key="2">
    <source>
        <dbReference type="EMBL" id="RXV70680.1"/>
    </source>
</evidence>
<dbReference type="Proteomes" id="UP000289316">
    <property type="component" value="Unassembled WGS sequence"/>
</dbReference>
<feature type="domain" description="DUF1828" evidence="1">
    <location>
        <begin position="20"/>
        <end position="95"/>
    </location>
</feature>
<dbReference type="InterPro" id="IPR014960">
    <property type="entry name" value="DUF1828"/>
</dbReference>
<evidence type="ECO:0000313" key="3">
    <source>
        <dbReference type="Proteomes" id="UP000289316"/>
    </source>
</evidence>
<dbReference type="Pfam" id="PF08861">
    <property type="entry name" value="DUF1828"/>
    <property type="match status" value="1"/>
</dbReference>
<accession>A0A4Q2AN20</accession>
<reference evidence="2 3" key="1">
    <citation type="submission" date="2018-09" db="EMBL/GenBank/DDBJ databases">
        <title>Murine metabolic-syndrome-specific gut microbial biobank.</title>
        <authorList>
            <person name="Liu C."/>
        </authorList>
    </citation>
    <scope>NUCLEOTIDE SEQUENCE [LARGE SCALE GENOMIC DNA]</scope>
    <source>
        <strain evidence="2 3">C-30</strain>
    </source>
</reference>
<name>A0A4Q2AN20_9LACO</name>
<proteinExistence type="predicted"/>
<organism evidence="2 3">
    <name type="scientific">Ligilactobacillus murinus</name>
    <dbReference type="NCBI Taxonomy" id="1622"/>
    <lineage>
        <taxon>Bacteria</taxon>
        <taxon>Bacillati</taxon>
        <taxon>Bacillota</taxon>
        <taxon>Bacilli</taxon>
        <taxon>Lactobacillales</taxon>
        <taxon>Lactobacillaceae</taxon>
        <taxon>Ligilactobacillus</taxon>
    </lineage>
</organism>
<comment type="caution">
    <text evidence="2">The sequence shown here is derived from an EMBL/GenBank/DDBJ whole genome shotgun (WGS) entry which is preliminary data.</text>
</comment>
<dbReference type="EMBL" id="QZFR01000056">
    <property type="protein sequence ID" value="RXV70680.1"/>
    <property type="molecule type" value="Genomic_DNA"/>
</dbReference>
<evidence type="ECO:0000259" key="1">
    <source>
        <dbReference type="Pfam" id="PF08861"/>
    </source>
</evidence>
<dbReference type="OrthoDB" id="9953316at2"/>
<dbReference type="AlphaFoldDB" id="A0A4Q2AN20"/>
<dbReference type="RefSeq" id="WP_119448334.1">
    <property type="nucleotide sequence ID" value="NZ_JAASIZ010000043.1"/>
</dbReference>
<gene>
    <name evidence="2" type="ORF">D6C19_07785</name>
</gene>